<dbReference type="EMBL" id="CP079105">
    <property type="protein sequence ID" value="QXQ15320.1"/>
    <property type="molecule type" value="Genomic_DNA"/>
</dbReference>
<dbReference type="InterPro" id="IPR036457">
    <property type="entry name" value="PPM-type-like_dom_sf"/>
</dbReference>
<feature type="domain" description="PPM-type phosphatase" evidence="1">
    <location>
        <begin position="4"/>
        <end position="238"/>
    </location>
</feature>
<dbReference type="SMART" id="SM00331">
    <property type="entry name" value="PP2C_SIG"/>
    <property type="match status" value="1"/>
</dbReference>
<proteinExistence type="predicted"/>
<evidence type="ECO:0000313" key="2">
    <source>
        <dbReference type="EMBL" id="QXQ15320.1"/>
    </source>
</evidence>
<dbReference type="Proteomes" id="UP000887023">
    <property type="component" value="Chromosome"/>
</dbReference>
<accession>A0ABX8SFD0</accession>
<organism evidence="2 3">
    <name type="scientific">Skermania pinensis</name>
    <dbReference type="NCBI Taxonomy" id="39122"/>
    <lineage>
        <taxon>Bacteria</taxon>
        <taxon>Bacillati</taxon>
        <taxon>Actinomycetota</taxon>
        <taxon>Actinomycetes</taxon>
        <taxon>Mycobacteriales</taxon>
        <taxon>Gordoniaceae</taxon>
        <taxon>Skermania</taxon>
    </lineage>
</organism>
<dbReference type="RefSeq" id="WP_066467900.1">
    <property type="nucleotide sequence ID" value="NZ_CBCRUZ010000001.1"/>
</dbReference>
<protein>
    <submittedName>
        <fullName evidence="2">Protein phosphatase 2C domain-containing protein</fullName>
    </submittedName>
</protein>
<dbReference type="CDD" id="cd00143">
    <property type="entry name" value="PP2Cc"/>
    <property type="match status" value="1"/>
</dbReference>
<dbReference type="PANTHER" id="PTHR47992">
    <property type="entry name" value="PROTEIN PHOSPHATASE"/>
    <property type="match status" value="1"/>
</dbReference>
<evidence type="ECO:0000313" key="3">
    <source>
        <dbReference type="Proteomes" id="UP000887023"/>
    </source>
</evidence>
<name>A0ABX8SFD0_9ACTN</name>
<gene>
    <name evidence="2" type="ORF">KV203_08420</name>
</gene>
<dbReference type="PROSITE" id="PS51746">
    <property type="entry name" value="PPM_2"/>
    <property type="match status" value="1"/>
</dbReference>
<dbReference type="InterPro" id="IPR001932">
    <property type="entry name" value="PPM-type_phosphatase-like_dom"/>
</dbReference>
<dbReference type="Gene3D" id="3.60.40.10">
    <property type="entry name" value="PPM-type phosphatase domain"/>
    <property type="match status" value="1"/>
</dbReference>
<reference evidence="2" key="1">
    <citation type="submission" date="2021-07" db="EMBL/GenBank/DDBJ databases">
        <title>Candidatus Kaistella beijingensis sp. nov. isolated from a municipal wastewater treatment plant is involved in sludge foaming.</title>
        <authorList>
            <person name="Song Y."/>
            <person name="Liu S.-J."/>
        </authorList>
    </citation>
    <scope>NUCLEOTIDE SEQUENCE</scope>
    <source>
        <strain evidence="2">DSM 43998</strain>
    </source>
</reference>
<dbReference type="SUPFAM" id="SSF81606">
    <property type="entry name" value="PP2C-like"/>
    <property type="match status" value="1"/>
</dbReference>
<sequence>MRMRITALTDRGHEREHNEDCVGWNGWSMTGGRANPLVFEFDVVQPTVVVVCDGMGGHAGGSTASRIAAEMLSTPEWFVSTGIAHGQLTERIQHVSDRLNDLSGARSELTGMGCTAVGAVVHPDGSALVFNVGDSRCYRIEGRYLAQLTVDHRRSGTNVLTQALGGGRRLIVEPDFFECAVPEAPGLLLSTDGLDDYATQDAIEELAIENRPDLAVRLRDLALAGGGGDNVTIVQLEYIRPVGAVAIEEHHG</sequence>
<dbReference type="SMART" id="SM00332">
    <property type="entry name" value="PP2Cc"/>
    <property type="match status" value="1"/>
</dbReference>
<evidence type="ECO:0000259" key="1">
    <source>
        <dbReference type="PROSITE" id="PS51746"/>
    </source>
</evidence>
<keyword evidence="3" id="KW-1185">Reference proteome</keyword>
<dbReference type="InterPro" id="IPR015655">
    <property type="entry name" value="PP2C"/>
</dbReference>
<dbReference type="Pfam" id="PF13672">
    <property type="entry name" value="PP2C_2"/>
    <property type="match status" value="1"/>
</dbReference>